<gene>
    <name evidence="3" type="ORF">BJB45_16295</name>
</gene>
<feature type="transmembrane region" description="Helical" evidence="1">
    <location>
        <begin position="91"/>
        <end position="124"/>
    </location>
</feature>
<dbReference type="STRING" id="1178482.AR456_10395"/>
<reference evidence="3 4" key="1">
    <citation type="submission" date="2013-08" db="EMBL/GenBank/DDBJ databases">
        <title>draft genome of Halomonas huanghegensis, strain BJGMM-B45T.</title>
        <authorList>
            <person name="Miao C."/>
            <person name="Wan Y."/>
            <person name="Jin W."/>
        </authorList>
    </citation>
    <scope>NUCLEOTIDE SEQUENCE [LARGE SCALE GENOMIC DNA]</scope>
    <source>
        <strain evidence="3 4">BJGMM-B45</strain>
    </source>
</reference>
<dbReference type="EMBL" id="AVBC01000014">
    <property type="protein sequence ID" value="ERL52838.1"/>
    <property type="molecule type" value="Genomic_DNA"/>
</dbReference>
<dbReference type="Pfam" id="PF07331">
    <property type="entry name" value="TctB"/>
    <property type="match status" value="1"/>
</dbReference>
<evidence type="ECO:0000259" key="2">
    <source>
        <dbReference type="Pfam" id="PF07331"/>
    </source>
</evidence>
<protein>
    <recommendedName>
        <fullName evidence="2">DUF1468 domain-containing protein</fullName>
    </recommendedName>
</protein>
<evidence type="ECO:0000313" key="4">
    <source>
        <dbReference type="Proteomes" id="UP000019113"/>
    </source>
</evidence>
<evidence type="ECO:0000256" key="1">
    <source>
        <dbReference type="SAM" id="Phobius"/>
    </source>
</evidence>
<dbReference type="Proteomes" id="UP000019113">
    <property type="component" value="Unassembled WGS sequence"/>
</dbReference>
<dbReference type="AlphaFoldDB" id="W1NBJ9"/>
<keyword evidence="1" id="KW-1133">Transmembrane helix</keyword>
<dbReference type="eggNOG" id="ENOG502ZENQ">
    <property type="taxonomic scope" value="Bacteria"/>
</dbReference>
<feature type="domain" description="DUF1468" evidence="2">
    <location>
        <begin position="8"/>
        <end position="154"/>
    </location>
</feature>
<name>W1NBJ9_9GAMM</name>
<accession>W1NBJ9</accession>
<sequence length="156" mass="16034">MGVERILLALLALLGAAFVLGGQGLAFRADIAFGPGFVPVVTGAALALSCVVQALRQRRRSAAASSVHGSNAAGVDDQSLEDHRPNYRGMLLALAILVAGAAAMVLGSVLIPVFIITVLLSWLVLGHGLGRSLVVAVGTNAVIYVIFALWLGLPVQ</sequence>
<dbReference type="InterPro" id="IPR009936">
    <property type="entry name" value="DUF1468"/>
</dbReference>
<dbReference type="RefSeq" id="WP_021817465.1">
    <property type="nucleotide sequence ID" value="NZ_AVBC01000014.1"/>
</dbReference>
<evidence type="ECO:0000313" key="3">
    <source>
        <dbReference type="EMBL" id="ERL52838.1"/>
    </source>
</evidence>
<proteinExistence type="predicted"/>
<feature type="transmembrane region" description="Helical" evidence="1">
    <location>
        <begin position="36"/>
        <end position="55"/>
    </location>
</feature>
<comment type="caution">
    <text evidence="3">The sequence shown here is derived from an EMBL/GenBank/DDBJ whole genome shotgun (WGS) entry which is preliminary data.</text>
</comment>
<keyword evidence="1" id="KW-0472">Membrane</keyword>
<dbReference type="KEGG" id="hhu:AR456_10395"/>
<organism evidence="3 4">
    <name type="scientific">Halomonas huangheensis</name>
    <dbReference type="NCBI Taxonomy" id="1178482"/>
    <lineage>
        <taxon>Bacteria</taxon>
        <taxon>Pseudomonadati</taxon>
        <taxon>Pseudomonadota</taxon>
        <taxon>Gammaproteobacteria</taxon>
        <taxon>Oceanospirillales</taxon>
        <taxon>Halomonadaceae</taxon>
        <taxon>Halomonas</taxon>
    </lineage>
</organism>
<feature type="transmembrane region" description="Helical" evidence="1">
    <location>
        <begin position="130"/>
        <end position="153"/>
    </location>
</feature>
<dbReference type="PATRIC" id="fig|1178482.3.peg.517"/>
<keyword evidence="1" id="KW-0812">Transmembrane</keyword>
<keyword evidence="4" id="KW-1185">Reference proteome</keyword>